<comment type="caution">
    <text evidence="1">The sequence shown here is derived from an EMBL/GenBank/DDBJ whole genome shotgun (WGS) entry which is preliminary data.</text>
</comment>
<protein>
    <submittedName>
        <fullName evidence="1">Uncharacterized protein</fullName>
    </submittedName>
</protein>
<gene>
    <name evidence="1" type="ORF">B0J15DRAFT_232404</name>
</gene>
<name>A0A9P9KUF0_FUSSL</name>
<dbReference type="EMBL" id="JAGTJS010000005">
    <property type="protein sequence ID" value="KAH7268742.1"/>
    <property type="molecule type" value="Genomic_DNA"/>
</dbReference>
<dbReference type="Proteomes" id="UP000736672">
    <property type="component" value="Unassembled WGS sequence"/>
</dbReference>
<organism evidence="1 2">
    <name type="scientific">Fusarium solani</name>
    <name type="common">Filamentous fungus</name>
    <dbReference type="NCBI Taxonomy" id="169388"/>
    <lineage>
        <taxon>Eukaryota</taxon>
        <taxon>Fungi</taxon>
        <taxon>Dikarya</taxon>
        <taxon>Ascomycota</taxon>
        <taxon>Pezizomycotina</taxon>
        <taxon>Sordariomycetes</taxon>
        <taxon>Hypocreomycetidae</taxon>
        <taxon>Hypocreales</taxon>
        <taxon>Nectriaceae</taxon>
        <taxon>Fusarium</taxon>
        <taxon>Fusarium solani species complex</taxon>
    </lineage>
</organism>
<accession>A0A9P9KUF0</accession>
<sequence length="228" mass="26363">MSLLLHTVIGLSVLVFVQSVVLAWCLWRLWRSYKKEHQYDRYLVPIPAERERYEPSEAGSESILLSRPYLRNLGRLTRFVRRTEPEPRAEPFHIALMASQTWLLQRSLSSGKINTAVDIEGYEYLLYVNCWVNIEDETGKLLPYTPESSTKLREDERETPVWAVTESLNKPIARIHGILVAEGAMEHDLLRMFEKLPIPVITSSSSLEPWVGVREEIQRKNGRGRCGE</sequence>
<dbReference type="AlphaFoldDB" id="A0A9P9KUF0"/>
<reference evidence="1" key="1">
    <citation type="journal article" date="2021" name="Nat. Commun.">
        <title>Genetic determinants of endophytism in the Arabidopsis root mycobiome.</title>
        <authorList>
            <person name="Mesny F."/>
            <person name="Miyauchi S."/>
            <person name="Thiergart T."/>
            <person name="Pickel B."/>
            <person name="Atanasova L."/>
            <person name="Karlsson M."/>
            <person name="Huettel B."/>
            <person name="Barry K.W."/>
            <person name="Haridas S."/>
            <person name="Chen C."/>
            <person name="Bauer D."/>
            <person name="Andreopoulos W."/>
            <person name="Pangilinan J."/>
            <person name="LaButti K."/>
            <person name="Riley R."/>
            <person name="Lipzen A."/>
            <person name="Clum A."/>
            <person name="Drula E."/>
            <person name="Henrissat B."/>
            <person name="Kohler A."/>
            <person name="Grigoriev I.V."/>
            <person name="Martin F.M."/>
            <person name="Hacquard S."/>
        </authorList>
    </citation>
    <scope>NUCLEOTIDE SEQUENCE</scope>
    <source>
        <strain evidence="1">FSSC 5 MPI-SDFR-AT-0091</strain>
    </source>
</reference>
<evidence type="ECO:0000313" key="1">
    <source>
        <dbReference type="EMBL" id="KAH7268742.1"/>
    </source>
</evidence>
<keyword evidence="2" id="KW-1185">Reference proteome</keyword>
<evidence type="ECO:0000313" key="2">
    <source>
        <dbReference type="Proteomes" id="UP000736672"/>
    </source>
</evidence>
<proteinExistence type="predicted"/>